<feature type="transmembrane region" description="Helical" evidence="1">
    <location>
        <begin position="289"/>
        <end position="312"/>
    </location>
</feature>
<evidence type="ECO:0000256" key="1">
    <source>
        <dbReference type="SAM" id="Phobius"/>
    </source>
</evidence>
<feature type="transmembrane region" description="Helical" evidence="1">
    <location>
        <begin position="267"/>
        <end position="283"/>
    </location>
</feature>
<dbReference type="Proteomes" id="UP000279994">
    <property type="component" value="Unassembled WGS sequence"/>
</dbReference>
<dbReference type="EMBL" id="RJSF01000044">
    <property type="protein sequence ID" value="RNM12496.1"/>
    <property type="molecule type" value="Genomic_DNA"/>
</dbReference>
<keyword evidence="1" id="KW-1133">Transmembrane helix</keyword>
<feature type="transmembrane region" description="Helical" evidence="1">
    <location>
        <begin position="220"/>
        <end position="236"/>
    </location>
</feature>
<keyword evidence="1" id="KW-0472">Membrane</keyword>
<name>A0A3N0GJV9_9ACTN</name>
<proteinExistence type="predicted"/>
<feature type="transmembrane region" description="Helical" evidence="1">
    <location>
        <begin position="137"/>
        <end position="156"/>
    </location>
</feature>
<keyword evidence="1" id="KW-0812">Transmembrane</keyword>
<organism evidence="2 3">
    <name type="scientific">Nocardioides pocheonensis</name>
    <dbReference type="NCBI Taxonomy" id="661485"/>
    <lineage>
        <taxon>Bacteria</taxon>
        <taxon>Bacillati</taxon>
        <taxon>Actinomycetota</taxon>
        <taxon>Actinomycetes</taxon>
        <taxon>Propionibacteriales</taxon>
        <taxon>Nocardioidaceae</taxon>
        <taxon>Nocardioides</taxon>
    </lineage>
</organism>
<dbReference type="AlphaFoldDB" id="A0A3N0GJV9"/>
<accession>A0A3N0GJV9</accession>
<keyword evidence="3" id="KW-1185">Reference proteome</keyword>
<feature type="transmembrane region" description="Helical" evidence="1">
    <location>
        <begin position="190"/>
        <end position="208"/>
    </location>
</feature>
<feature type="transmembrane region" description="Helical" evidence="1">
    <location>
        <begin position="74"/>
        <end position="93"/>
    </location>
</feature>
<gene>
    <name evidence="2" type="ORF">EFL26_17825</name>
</gene>
<feature type="transmembrane region" description="Helical" evidence="1">
    <location>
        <begin position="44"/>
        <end position="62"/>
    </location>
</feature>
<comment type="caution">
    <text evidence="2">The sequence shown here is derived from an EMBL/GenBank/DDBJ whole genome shotgun (WGS) entry which is preliminary data.</text>
</comment>
<feature type="transmembrane region" description="Helical" evidence="1">
    <location>
        <begin position="105"/>
        <end position="125"/>
    </location>
</feature>
<protein>
    <submittedName>
        <fullName evidence="2">DUF2157 domain-containing protein</fullName>
    </submittedName>
</protein>
<evidence type="ECO:0000313" key="3">
    <source>
        <dbReference type="Proteomes" id="UP000279994"/>
    </source>
</evidence>
<evidence type="ECO:0000313" key="2">
    <source>
        <dbReference type="EMBL" id="RNM12496.1"/>
    </source>
</evidence>
<feature type="transmembrane region" description="Helical" evidence="1">
    <location>
        <begin position="163"/>
        <end position="184"/>
    </location>
</feature>
<feature type="transmembrane region" description="Helical" evidence="1">
    <location>
        <begin position="242"/>
        <end position="260"/>
    </location>
</feature>
<reference evidence="2 3" key="1">
    <citation type="submission" date="2018-11" db="EMBL/GenBank/DDBJ databases">
        <authorList>
            <person name="Li F."/>
        </authorList>
    </citation>
    <scope>NUCLEOTIDE SEQUENCE [LARGE SCALE GENOMIC DNA]</scope>
    <source>
        <strain evidence="2 3">Gsoil 818</strain>
    </source>
</reference>
<sequence length="320" mass="32562">MHALEDEGLLASGTEERSRAIVERALAGPAAGDGAPAMPKLVEVVAYLGAALVLAAGFLFLLRSWDDLGDVGQVSFLAAVAVVLGVGGVVTAPRGERVAADVRRRLGGTLLTGSAVAAGFTVGVALDVFTDLGADGISWPLVAGGLVTCAGAALGYRVSSTAVGLLGMVVGVLAAVTEIGSSLADQPARESLGVGTGMFAVAAVWVFLTEHGAFEQVRVARSLGVVTALFGAQAAAVDGLRWVGYLYFVVVVAVGVWLYLTRLDWPYLAAAVIAVTLVVPEAVSDWTEGSLGVVGGVLVAGITLLTASFAGYRLRHRDTT</sequence>